<reference evidence="7 8" key="1">
    <citation type="submission" date="2017-09" db="EMBL/GenBank/DDBJ databases">
        <title>Depth-based differentiation of microbial function through sediment-hosted aquifers and enrichment of novel symbionts in the deep terrestrial subsurface.</title>
        <authorList>
            <person name="Probst A.J."/>
            <person name="Ladd B."/>
            <person name="Jarett J.K."/>
            <person name="Geller-Mcgrath D.E."/>
            <person name="Sieber C.M."/>
            <person name="Emerson J.B."/>
            <person name="Anantharaman K."/>
            <person name="Thomas B.C."/>
            <person name="Malmstrom R."/>
            <person name="Stieglmeier M."/>
            <person name="Klingl A."/>
            <person name="Woyke T."/>
            <person name="Ryan C.M."/>
            <person name="Banfield J.F."/>
        </authorList>
    </citation>
    <scope>NUCLEOTIDE SEQUENCE [LARGE SCALE GENOMIC DNA]</scope>
    <source>
        <strain evidence="7">CG11_big_fil_rev_8_21_14_0_20_43_10</strain>
    </source>
</reference>
<evidence type="ECO:0000256" key="5">
    <source>
        <dbReference type="RuleBase" id="RU000660"/>
    </source>
</evidence>
<dbReference type="SUPFAM" id="SSF64263">
    <property type="entry name" value="Prokaryotic ribosomal protein L17"/>
    <property type="match status" value="1"/>
</dbReference>
<dbReference type="InterPro" id="IPR036373">
    <property type="entry name" value="Ribosomal_bL17_sf"/>
</dbReference>
<evidence type="ECO:0000256" key="2">
    <source>
        <dbReference type="ARBA" id="ARBA00022980"/>
    </source>
</evidence>
<evidence type="ECO:0000256" key="6">
    <source>
        <dbReference type="RuleBase" id="RU000661"/>
    </source>
</evidence>
<dbReference type="PANTHER" id="PTHR14413:SF16">
    <property type="entry name" value="LARGE RIBOSOMAL SUBUNIT PROTEIN BL17M"/>
    <property type="match status" value="1"/>
</dbReference>
<evidence type="ECO:0000313" key="7">
    <source>
        <dbReference type="EMBL" id="PIR26598.1"/>
    </source>
</evidence>
<keyword evidence="3 5" id="KW-0687">Ribonucleoprotein</keyword>
<organism evidence="7 8">
    <name type="scientific">Candidatus Brennerbacteria bacterium CG11_big_fil_rev_8_21_14_0_20_43_10</name>
    <dbReference type="NCBI Taxonomy" id="1974523"/>
    <lineage>
        <taxon>Bacteria</taxon>
        <taxon>Candidatus Brenneribacteriota</taxon>
    </lineage>
</organism>
<protein>
    <recommendedName>
        <fullName evidence="4 6">50S ribosomal protein L17</fullName>
    </recommendedName>
</protein>
<name>A0A2H0PX55_9BACT</name>
<dbReference type="Gene3D" id="3.90.1030.10">
    <property type="entry name" value="Ribosomal protein L17"/>
    <property type="match status" value="1"/>
</dbReference>
<comment type="similarity">
    <text evidence="1 5">Belongs to the bacterial ribosomal protein bL17 family.</text>
</comment>
<evidence type="ECO:0000313" key="8">
    <source>
        <dbReference type="Proteomes" id="UP000236846"/>
    </source>
</evidence>
<dbReference type="GO" id="GO:0006412">
    <property type="term" value="P:translation"/>
    <property type="evidence" value="ECO:0007669"/>
    <property type="project" value="InterPro"/>
</dbReference>
<dbReference type="GO" id="GO:0003735">
    <property type="term" value="F:structural constituent of ribosome"/>
    <property type="evidence" value="ECO:0007669"/>
    <property type="project" value="InterPro"/>
</dbReference>
<evidence type="ECO:0000256" key="4">
    <source>
        <dbReference type="ARBA" id="ARBA00035494"/>
    </source>
</evidence>
<dbReference type="EMBL" id="PCXE01000017">
    <property type="protein sequence ID" value="PIR26598.1"/>
    <property type="molecule type" value="Genomic_DNA"/>
</dbReference>
<evidence type="ECO:0000256" key="3">
    <source>
        <dbReference type="ARBA" id="ARBA00023274"/>
    </source>
</evidence>
<evidence type="ECO:0000256" key="1">
    <source>
        <dbReference type="ARBA" id="ARBA00008777"/>
    </source>
</evidence>
<dbReference type="PANTHER" id="PTHR14413">
    <property type="entry name" value="RIBOSOMAL PROTEIN L17"/>
    <property type="match status" value="1"/>
</dbReference>
<comment type="caution">
    <text evidence="7">The sequence shown here is derived from an EMBL/GenBank/DDBJ whole genome shotgun (WGS) entry which is preliminary data.</text>
</comment>
<accession>A0A2H0PX55</accession>
<gene>
    <name evidence="7" type="primary">rplQ</name>
    <name evidence="7" type="ORF">COV41_01040</name>
</gene>
<dbReference type="NCBIfam" id="TIGR00059">
    <property type="entry name" value="L17"/>
    <property type="match status" value="1"/>
</dbReference>
<dbReference type="GO" id="GO:0022625">
    <property type="term" value="C:cytosolic large ribosomal subunit"/>
    <property type="evidence" value="ECO:0007669"/>
    <property type="project" value="TreeGrafter"/>
</dbReference>
<dbReference type="InterPro" id="IPR000456">
    <property type="entry name" value="Ribosomal_bL17"/>
</dbReference>
<dbReference type="AlphaFoldDB" id="A0A2H0PX55"/>
<dbReference type="Proteomes" id="UP000236846">
    <property type="component" value="Unassembled WGS sequence"/>
</dbReference>
<dbReference type="Pfam" id="PF01196">
    <property type="entry name" value="Ribosomal_L17"/>
    <property type="match status" value="1"/>
</dbReference>
<sequence>MRHRKVGKKFGRKKGDRNAFTKSLVHNLIMKEKITTTRARAKETARLFGPLMTLAKKQTLAAYRLLLARLPKKSAEKLYKILVPRFANRTSGCTRIIALPRRTHDASPMCIISLVEQK</sequence>
<proteinExistence type="inferred from homology"/>
<keyword evidence="2 5" id="KW-0689">Ribosomal protein</keyword>